<protein>
    <submittedName>
        <fullName evidence="2">Uncharacterized protein</fullName>
    </submittedName>
</protein>
<reference evidence="2 3" key="1">
    <citation type="submission" date="2008-03" db="EMBL/GenBank/DDBJ databases">
        <title>Complete sequence of Leptothrix cholodnii SP-6.</title>
        <authorList>
            <consortium name="US DOE Joint Genome Institute"/>
            <person name="Copeland A."/>
            <person name="Lucas S."/>
            <person name="Lapidus A."/>
            <person name="Glavina del Rio T."/>
            <person name="Dalin E."/>
            <person name="Tice H."/>
            <person name="Bruce D."/>
            <person name="Goodwin L."/>
            <person name="Pitluck S."/>
            <person name="Chertkov O."/>
            <person name="Brettin T."/>
            <person name="Detter J.C."/>
            <person name="Han C."/>
            <person name="Kuske C.R."/>
            <person name="Schmutz J."/>
            <person name="Larimer F."/>
            <person name="Land M."/>
            <person name="Hauser L."/>
            <person name="Kyrpides N."/>
            <person name="Lykidis A."/>
            <person name="Emerson D."/>
            <person name="Richardson P."/>
        </authorList>
    </citation>
    <scope>NUCLEOTIDE SEQUENCE [LARGE SCALE GENOMIC DNA]</scope>
    <source>
        <strain evidence="3">ATCC 51168 / LMG 8142 / SP-6</strain>
    </source>
</reference>
<keyword evidence="3" id="KW-1185">Reference proteome</keyword>
<sequence precursor="true">MLCLLRRGLVAAACGLLATSASADGVRQPGDSARPGARATPRVHNVRLASWRSHNICPMHGAVHSVRSVDSLREWRDTLTQDEAGAVGRRVLWSREKVLVYAMAMQPSAGIRLEPASSVLRLKSGVLWWPVKRSPPGPGGMPITVQSRPCLIALVNRAQWHRIRIVERTI</sequence>
<dbReference type="RefSeq" id="WP_012347773.1">
    <property type="nucleotide sequence ID" value="NC_010524.1"/>
</dbReference>
<feature type="signal peptide" evidence="1">
    <location>
        <begin position="1"/>
        <end position="23"/>
    </location>
</feature>
<gene>
    <name evidence="2" type="ordered locus">Lcho_2754</name>
</gene>
<dbReference type="OrthoDB" id="9154630at2"/>
<dbReference type="eggNOG" id="ENOG502ZS1S">
    <property type="taxonomic scope" value="Bacteria"/>
</dbReference>
<evidence type="ECO:0000313" key="2">
    <source>
        <dbReference type="EMBL" id="ACB35019.1"/>
    </source>
</evidence>
<evidence type="ECO:0000256" key="1">
    <source>
        <dbReference type="SAM" id="SignalP"/>
    </source>
</evidence>
<feature type="chain" id="PRO_5002770953" evidence="1">
    <location>
        <begin position="24"/>
        <end position="170"/>
    </location>
</feature>
<dbReference type="Proteomes" id="UP000001693">
    <property type="component" value="Chromosome"/>
</dbReference>
<name>B1XWL8_LEPCP</name>
<organism evidence="2 3">
    <name type="scientific">Leptothrix cholodnii (strain ATCC 51168 / LMG 8142 / SP-6)</name>
    <name type="common">Leptothrix discophora (strain SP-6)</name>
    <dbReference type="NCBI Taxonomy" id="395495"/>
    <lineage>
        <taxon>Bacteria</taxon>
        <taxon>Pseudomonadati</taxon>
        <taxon>Pseudomonadota</taxon>
        <taxon>Betaproteobacteria</taxon>
        <taxon>Burkholderiales</taxon>
        <taxon>Sphaerotilaceae</taxon>
        <taxon>Leptothrix</taxon>
    </lineage>
</organism>
<dbReference type="EMBL" id="CP001013">
    <property type="protein sequence ID" value="ACB35019.1"/>
    <property type="molecule type" value="Genomic_DNA"/>
</dbReference>
<keyword evidence="1" id="KW-0732">Signal</keyword>
<accession>B1XWL8</accession>
<dbReference type="KEGG" id="lch:Lcho_2754"/>
<proteinExistence type="predicted"/>
<dbReference type="AlphaFoldDB" id="B1XWL8"/>
<evidence type="ECO:0000313" key="3">
    <source>
        <dbReference type="Proteomes" id="UP000001693"/>
    </source>
</evidence>
<dbReference type="HOGENOM" id="CLU_1568798_0_0_4"/>